<evidence type="ECO:0000313" key="2">
    <source>
        <dbReference type="Proteomes" id="UP001470230"/>
    </source>
</evidence>
<gene>
    <name evidence="1" type="ORF">M9Y10_006355</name>
</gene>
<reference evidence="1 2" key="1">
    <citation type="submission" date="2024-04" db="EMBL/GenBank/DDBJ databases">
        <title>Tritrichomonas musculus Genome.</title>
        <authorList>
            <person name="Alves-Ferreira E."/>
            <person name="Grigg M."/>
            <person name="Lorenzi H."/>
            <person name="Galac M."/>
        </authorList>
    </citation>
    <scope>NUCLEOTIDE SEQUENCE [LARGE SCALE GENOMIC DNA]</scope>
    <source>
        <strain evidence="1 2">EAF2021</strain>
    </source>
</reference>
<proteinExistence type="predicted"/>
<accession>A0ABR2JDY1</accession>
<dbReference type="Proteomes" id="UP001470230">
    <property type="component" value="Unassembled WGS sequence"/>
</dbReference>
<sequence length="262" mass="31263">MFEKSDKDYPTFFWPEIESFENHNYINKVKSQLSKLDSSAFDNFELKRKIGENDLYVCSLIRDDSIEEFVKYVTQTNMSLSKTIIKHSIFETNSFLINKKATLIEYAAFFGSFQIFKFLQLNGVKLEKSLWLYAIHSDNSDLIHLMEESGIAPEDSSFECCLKESIKCHHNCIANYIHEHFINEKDEKNKIEKDFNKNIFAYAFHYFNYKFFPDDFNNKFDIFYLIQNDYFAIVNALLKTKDIDLSIKYIYKKNFNEVYFFT</sequence>
<protein>
    <recommendedName>
        <fullName evidence="3">DUF3447 domain-containing protein</fullName>
    </recommendedName>
</protein>
<keyword evidence="2" id="KW-1185">Reference proteome</keyword>
<evidence type="ECO:0008006" key="3">
    <source>
        <dbReference type="Google" id="ProtNLM"/>
    </source>
</evidence>
<evidence type="ECO:0000313" key="1">
    <source>
        <dbReference type="EMBL" id="KAK8876166.1"/>
    </source>
</evidence>
<comment type="caution">
    <text evidence="1">The sequence shown here is derived from an EMBL/GenBank/DDBJ whole genome shotgun (WGS) entry which is preliminary data.</text>
</comment>
<dbReference type="EMBL" id="JAPFFF010000012">
    <property type="protein sequence ID" value="KAK8876166.1"/>
    <property type="molecule type" value="Genomic_DNA"/>
</dbReference>
<dbReference type="InterPro" id="IPR036770">
    <property type="entry name" value="Ankyrin_rpt-contain_sf"/>
</dbReference>
<organism evidence="1 2">
    <name type="scientific">Tritrichomonas musculus</name>
    <dbReference type="NCBI Taxonomy" id="1915356"/>
    <lineage>
        <taxon>Eukaryota</taxon>
        <taxon>Metamonada</taxon>
        <taxon>Parabasalia</taxon>
        <taxon>Tritrichomonadida</taxon>
        <taxon>Tritrichomonadidae</taxon>
        <taxon>Tritrichomonas</taxon>
    </lineage>
</organism>
<dbReference type="SUPFAM" id="SSF48403">
    <property type="entry name" value="Ankyrin repeat"/>
    <property type="match status" value="1"/>
</dbReference>
<name>A0ABR2JDY1_9EUKA</name>